<keyword evidence="2" id="KW-1185">Reference proteome</keyword>
<evidence type="ECO:0000313" key="2">
    <source>
        <dbReference type="Proteomes" id="UP000719267"/>
    </source>
</evidence>
<protein>
    <submittedName>
        <fullName evidence="1">Uncharacterized protein</fullName>
    </submittedName>
</protein>
<organism evidence="1 2">
    <name type="scientific">Mesonia aestuariivivens</name>
    <dbReference type="NCBI Taxonomy" id="2796128"/>
    <lineage>
        <taxon>Bacteria</taxon>
        <taxon>Pseudomonadati</taxon>
        <taxon>Bacteroidota</taxon>
        <taxon>Flavobacteriia</taxon>
        <taxon>Flavobacteriales</taxon>
        <taxon>Flavobacteriaceae</taxon>
        <taxon>Mesonia</taxon>
    </lineage>
</organism>
<proteinExistence type="predicted"/>
<gene>
    <name evidence="1" type="ORF">KW502_10905</name>
</gene>
<dbReference type="RefSeq" id="WP_219040594.1">
    <property type="nucleotide sequence ID" value="NZ_JAHWDF010000011.1"/>
</dbReference>
<evidence type="ECO:0000313" key="1">
    <source>
        <dbReference type="EMBL" id="MBW2962309.1"/>
    </source>
</evidence>
<dbReference type="Proteomes" id="UP000719267">
    <property type="component" value="Unassembled WGS sequence"/>
</dbReference>
<reference evidence="1 2" key="1">
    <citation type="submission" date="2021-07" db="EMBL/GenBank/DDBJ databases">
        <title>Mesonia aestuariivivens sp. nov., isolated from a tidal flat.</title>
        <authorList>
            <person name="Kim Y.-O."/>
            <person name="Yoon J.-H."/>
        </authorList>
    </citation>
    <scope>NUCLEOTIDE SEQUENCE [LARGE SCALE GENOMIC DNA]</scope>
    <source>
        <strain evidence="1 2">JHPTF-M18</strain>
    </source>
</reference>
<comment type="caution">
    <text evidence="1">The sequence shown here is derived from an EMBL/GenBank/DDBJ whole genome shotgun (WGS) entry which is preliminary data.</text>
</comment>
<sequence length="105" mass="12267">MSLPKLDWDQEIRSFLETYFEPISSPIEADDETEKLSLSVITNKITRILPGQYIYEEDVFEALQELGFKIFSYTIPPEIDEETGREIFPEKTAYAYFMNKKTAVL</sequence>
<dbReference type="EMBL" id="JAHWDF010000011">
    <property type="protein sequence ID" value="MBW2962309.1"/>
    <property type="molecule type" value="Genomic_DNA"/>
</dbReference>
<accession>A0ABS6W5B8</accession>
<name>A0ABS6W5B8_9FLAO</name>